<dbReference type="GO" id="GO:0010447">
    <property type="term" value="P:response to acidic pH"/>
    <property type="evidence" value="ECO:0007669"/>
    <property type="project" value="InterPro"/>
</dbReference>
<dbReference type="InterPro" id="IPR058196">
    <property type="entry name" value="zf-C2H2_STOP1/2_C"/>
</dbReference>
<dbReference type="Proteomes" id="UP000317650">
    <property type="component" value="Chromosome 11"/>
</dbReference>
<evidence type="ECO:0000259" key="10">
    <source>
        <dbReference type="PROSITE" id="PS50157"/>
    </source>
</evidence>
<evidence type="ECO:0000256" key="8">
    <source>
        <dbReference type="ARBA" id="ARBA00023242"/>
    </source>
</evidence>
<dbReference type="Pfam" id="PF23115">
    <property type="entry name" value="zf-C2H2_STOP2_3rd"/>
    <property type="match status" value="1"/>
</dbReference>
<dbReference type="EMBL" id="PYDT01000007">
    <property type="protein sequence ID" value="THU55001.1"/>
    <property type="molecule type" value="Genomic_DNA"/>
</dbReference>
<evidence type="ECO:0000256" key="3">
    <source>
        <dbReference type="ARBA" id="ARBA00022737"/>
    </source>
</evidence>
<dbReference type="GO" id="GO:0008270">
    <property type="term" value="F:zinc ion binding"/>
    <property type="evidence" value="ECO:0007669"/>
    <property type="project" value="UniProtKB-KW"/>
</dbReference>
<evidence type="ECO:0000256" key="2">
    <source>
        <dbReference type="ARBA" id="ARBA00022723"/>
    </source>
</evidence>
<organism evidence="11 12">
    <name type="scientific">Musa balbisiana</name>
    <name type="common">Banana</name>
    <dbReference type="NCBI Taxonomy" id="52838"/>
    <lineage>
        <taxon>Eukaryota</taxon>
        <taxon>Viridiplantae</taxon>
        <taxon>Streptophyta</taxon>
        <taxon>Embryophyta</taxon>
        <taxon>Tracheophyta</taxon>
        <taxon>Spermatophyta</taxon>
        <taxon>Magnoliopsida</taxon>
        <taxon>Liliopsida</taxon>
        <taxon>Zingiberales</taxon>
        <taxon>Musaceae</taxon>
        <taxon>Musa</taxon>
    </lineage>
</organism>
<dbReference type="InterPro" id="IPR059161">
    <property type="entry name" value="Znf-C2H2_STOP1/2_3rd"/>
</dbReference>
<evidence type="ECO:0000256" key="6">
    <source>
        <dbReference type="ARBA" id="ARBA00023015"/>
    </source>
</evidence>
<proteinExistence type="predicted"/>
<dbReference type="FunFam" id="3.30.160.60:FF:000145">
    <property type="entry name" value="Zinc finger protein 574"/>
    <property type="match status" value="1"/>
</dbReference>
<evidence type="ECO:0000256" key="5">
    <source>
        <dbReference type="ARBA" id="ARBA00022833"/>
    </source>
</evidence>
<comment type="caution">
    <text evidence="11">The sequence shown here is derived from an EMBL/GenBank/DDBJ whole genome shotgun (WGS) entry which is preliminary data.</text>
</comment>
<accession>A0A4S8J153</accession>
<evidence type="ECO:0000256" key="4">
    <source>
        <dbReference type="ARBA" id="ARBA00022771"/>
    </source>
</evidence>
<keyword evidence="5" id="KW-0862">Zinc</keyword>
<dbReference type="SUPFAM" id="SSF57667">
    <property type="entry name" value="beta-beta-alpha zinc fingers"/>
    <property type="match status" value="1"/>
</dbReference>
<protein>
    <recommendedName>
        <fullName evidence="10">C2H2-type domain-containing protein</fullName>
    </recommendedName>
</protein>
<dbReference type="Gene3D" id="3.30.160.60">
    <property type="entry name" value="Classic Zinc Finger"/>
    <property type="match status" value="2"/>
</dbReference>
<evidence type="ECO:0000256" key="7">
    <source>
        <dbReference type="ARBA" id="ARBA00023163"/>
    </source>
</evidence>
<evidence type="ECO:0000256" key="1">
    <source>
        <dbReference type="ARBA" id="ARBA00004123"/>
    </source>
</evidence>
<gene>
    <name evidence="11" type="ORF">C4D60_Mb11t01970</name>
</gene>
<dbReference type="Pfam" id="PF23118">
    <property type="entry name" value="zf-C2H2_STOP2_C"/>
    <property type="match status" value="1"/>
</dbReference>
<sequence>MISDTSSCLQRSPQDSFHHIYQGMDEILYSSAGAAASGTDQITSSHALLYSLSVLREKVQQLESCVSMMTSPNRTQQESIAMGVSCAGIMIQEIILAASSLSCTLPQVGPSTAVAYDEPPPSDMKVESATAWMDHSSNNNLGIARKDDFFSSNNPSSNSAIDDDNGSIARDQIRKVKPPLDLTGMRKECSQGLSSNEYTIIELDVADLLAKYTHYCQVCGKGFRRDANLRMHMRAHGDEYKSAAALANPTKSSRSSSSGVALKYSCPHEGCRWNRNHAKFQPLKSVVCAKNHYKRSHCPKMYVCNRCNLKQFSVLSDLRTHEKHCGDLRWRCSCGTNFSRKDKLMGHVTLFVGHTPEPSRLRD</sequence>
<keyword evidence="7" id="KW-0804">Transcription</keyword>
<dbReference type="InterPro" id="IPR036236">
    <property type="entry name" value="Znf_C2H2_sf"/>
</dbReference>
<evidence type="ECO:0000313" key="12">
    <source>
        <dbReference type="Proteomes" id="UP000317650"/>
    </source>
</evidence>
<dbReference type="PANTHER" id="PTHR46352:SF8">
    <property type="entry name" value="PROTEIN SENSITIVE TO PROTON RHIZOTOXICITY 2"/>
    <property type="match status" value="1"/>
</dbReference>
<feature type="domain" description="C2H2-type" evidence="10">
    <location>
        <begin position="214"/>
        <end position="241"/>
    </location>
</feature>
<comment type="subcellular location">
    <subcellularLocation>
        <location evidence="1">Nucleus</location>
    </subcellularLocation>
</comment>
<dbReference type="InterPro" id="IPR044300">
    <property type="entry name" value="STOP1/2"/>
</dbReference>
<dbReference type="SMART" id="SM00355">
    <property type="entry name" value="ZnF_C2H2"/>
    <property type="match status" value="3"/>
</dbReference>
<dbReference type="PROSITE" id="PS50157">
    <property type="entry name" value="ZINC_FINGER_C2H2_2"/>
    <property type="match status" value="1"/>
</dbReference>
<dbReference type="STRING" id="52838.A0A4S8J153"/>
<keyword evidence="3" id="KW-0677">Repeat</keyword>
<dbReference type="InterPro" id="IPR013087">
    <property type="entry name" value="Znf_C2H2_type"/>
</dbReference>
<name>A0A4S8J153_MUSBA</name>
<dbReference type="PROSITE" id="PS00028">
    <property type="entry name" value="ZINC_FINGER_C2H2_1"/>
    <property type="match status" value="1"/>
</dbReference>
<dbReference type="PANTHER" id="PTHR46352">
    <property type="entry name" value="PROTEIN SENSITIVE TO PROTON RHIZOTOXICITY 1"/>
    <property type="match status" value="1"/>
</dbReference>
<dbReference type="GO" id="GO:0005634">
    <property type="term" value="C:nucleus"/>
    <property type="evidence" value="ECO:0007669"/>
    <property type="project" value="UniProtKB-SubCell"/>
</dbReference>
<dbReference type="GO" id="GO:0010044">
    <property type="term" value="P:response to aluminum ion"/>
    <property type="evidence" value="ECO:0007669"/>
    <property type="project" value="InterPro"/>
</dbReference>
<reference evidence="11 12" key="1">
    <citation type="journal article" date="2019" name="Nat. Plants">
        <title>Genome sequencing of Musa balbisiana reveals subgenome evolution and function divergence in polyploid bananas.</title>
        <authorList>
            <person name="Yao X."/>
        </authorList>
    </citation>
    <scope>NUCLEOTIDE SEQUENCE [LARGE SCALE GENOMIC DNA]</scope>
    <source>
        <strain evidence="12">cv. DH-PKW</strain>
        <tissue evidence="11">Leaves</tissue>
    </source>
</reference>
<keyword evidence="6" id="KW-0805">Transcription regulation</keyword>
<keyword evidence="12" id="KW-1185">Reference proteome</keyword>
<keyword evidence="8" id="KW-0539">Nucleus</keyword>
<evidence type="ECO:0000256" key="9">
    <source>
        <dbReference type="PROSITE-ProRule" id="PRU00042"/>
    </source>
</evidence>
<dbReference type="AlphaFoldDB" id="A0A4S8J153"/>
<keyword evidence="4 9" id="KW-0863">Zinc-finger</keyword>
<keyword evidence="2" id="KW-0479">Metal-binding</keyword>
<evidence type="ECO:0000313" key="11">
    <source>
        <dbReference type="EMBL" id="THU55001.1"/>
    </source>
</evidence>